<reference evidence="10" key="1">
    <citation type="submission" date="2020-10" db="EMBL/GenBank/DDBJ databases">
        <authorList>
            <person name="Gilroy R."/>
        </authorList>
    </citation>
    <scope>NUCLEOTIDE SEQUENCE</scope>
    <source>
        <strain evidence="10">CHK197-8231</strain>
    </source>
</reference>
<dbReference type="GO" id="GO:0071555">
    <property type="term" value="P:cell wall organization"/>
    <property type="evidence" value="ECO:0007669"/>
    <property type="project" value="TreeGrafter"/>
</dbReference>
<dbReference type="AlphaFoldDB" id="A0A9D1L3G9"/>
<keyword evidence="3 10" id="KW-0808">Transferase</keyword>
<protein>
    <submittedName>
        <fullName evidence="10">Undecaprenyl/decaprenyl-phosphate alpha-N-acetylglucosaminyl 1-phosphate transferase</fullName>
    </submittedName>
</protein>
<feature type="compositionally biased region" description="Basic residues" evidence="8">
    <location>
        <begin position="380"/>
        <end position="389"/>
    </location>
</feature>
<dbReference type="Pfam" id="PF00953">
    <property type="entry name" value="Glycos_transf_4"/>
    <property type="match status" value="1"/>
</dbReference>
<reference evidence="10" key="2">
    <citation type="journal article" date="2021" name="PeerJ">
        <title>Extensive microbial diversity within the chicken gut microbiome revealed by metagenomics and culture.</title>
        <authorList>
            <person name="Gilroy R."/>
            <person name="Ravi A."/>
            <person name="Getino M."/>
            <person name="Pursley I."/>
            <person name="Horton D.L."/>
            <person name="Alikhan N.F."/>
            <person name="Baker D."/>
            <person name="Gharbi K."/>
            <person name="Hall N."/>
            <person name="Watson M."/>
            <person name="Adriaenssens E.M."/>
            <person name="Foster-Nyarko E."/>
            <person name="Jarju S."/>
            <person name="Secka A."/>
            <person name="Antonio M."/>
            <person name="Oren A."/>
            <person name="Chaudhuri R.R."/>
            <person name="La Ragione R."/>
            <person name="Hildebrand F."/>
            <person name="Pallen M.J."/>
        </authorList>
    </citation>
    <scope>NUCLEOTIDE SEQUENCE</scope>
    <source>
        <strain evidence="10">CHK197-8231</strain>
    </source>
</reference>
<evidence type="ECO:0000256" key="2">
    <source>
        <dbReference type="ARBA" id="ARBA00022475"/>
    </source>
</evidence>
<feature type="compositionally biased region" description="Basic and acidic residues" evidence="8">
    <location>
        <begin position="362"/>
        <end position="379"/>
    </location>
</feature>
<evidence type="ECO:0000256" key="3">
    <source>
        <dbReference type="ARBA" id="ARBA00022679"/>
    </source>
</evidence>
<evidence type="ECO:0000256" key="6">
    <source>
        <dbReference type="ARBA" id="ARBA00023136"/>
    </source>
</evidence>
<feature type="transmembrane region" description="Helical" evidence="9">
    <location>
        <begin position="73"/>
        <end position="92"/>
    </location>
</feature>
<comment type="cofactor">
    <cofactor evidence="7">
        <name>Mg(2+)</name>
        <dbReference type="ChEBI" id="CHEBI:18420"/>
    </cofactor>
</comment>
<keyword evidence="7" id="KW-0479">Metal-binding</keyword>
<dbReference type="PANTHER" id="PTHR22926">
    <property type="entry name" value="PHOSPHO-N-ACETYLMURAMOYL-PENTAPEPTIDE-TRANSFERASE"/>
    <property type="match status" value="1"/>
</dbReference>
<dbReference type="GO" id="GO:0005886">
    <property type="term" value="C:plasma membrane"/>
    <property type="evidence" value="ECO:0007669"/>
    <property type="project" value="UniProtKB-SubCell"/>
</dbReference>
<organism evidence="10 11">
    <name type="scientific">Candidatus Fimihabitans intestinipullorum</name>
    <dbReference type="NCBI Taxonomy" id="2840820"/>
    <lineage>
        <taxon>Bacteria</taxon>
        <taxon>Bacillati</taxon>
        <taxon>Mycoplasmatota</taxon>
        <taxon>Mycoplasmatota incertae sedis</taxon>
        <taxon>Candidatus Fimihabitans</taxon>
    </lineage>
</organism>
<dbReference type="GO" id="GO:0016780">
    <property type="term" value="F:phosphotransferase activity, for other substituted phosphate groups"/>
    <property type="evidence" value="ECO:0007669"/>
    <property type="project" value="InterPro"/>
</dbReference>
<feature type="region of interest" description="Disordered" evidence="8">
    <location>
        <begin position="362"/>
        <end position="389"/>
    </location>
</feature>
<keyword evidence="7" id="KW-0460">Magnesium</keyword>
<feature type="transmembrane region" description="Helical" evidence="9">
    <location>
        <begin position="218"/>
        <end position="236"/>
    </location>
</feature>
<evidence type="ECO:0000256" key="1">
    <source>
        <dbReference type="ARBA" id="ARBA00004651"/>
    </source>
</evidence>
<accession>A0A9D1L3G9</accession>
<proteinExistence type="predicted"/>
<dbReference type="PROSITE" id="PS01348">
    <property type="entry name" value="MRAY_2"/>
    <property type="match status" value="1"/>
</dbReference>
<feature type="transmembrane region" description="Helical" evidence="9">
    <location>
        <begin position="49"/>
        <end position="67"/>
    </location>
</feature>
<dbReference type="GO" id="GO:0009103">
    <property type="term" value="P:lipopolysaccharide biosynthetic process"/>
    <property type="evidence" value="ECO:0007669"/>
    <property type="project" value="TreeGrafter"/>
</dbReference>
<evidence type="ECO:0000256" key="9">
    <source>
        <dbReference type="SAM" id="Phobius"/>
    </source>
</evidence>
<feature type="transmembrane region" description="Helical" evidence="9">
    <location>
        <begin position="128"/>
        <end position="150"/>
    </location>
</feature>
<evidence type="ECO:0000313" key="10">
    <source>
        <dbReference type="EMBL" id="HIU21982.1"/>
    </source>
</evidence>
<dbReference type="GO" id="GO:0044038">
    <property type="term" value="P:cell wall macromolecule biosynthetic process"/>
    <property type="evidence" value="ECO:0007669"/>
    <property type="project" value="TreeGrafter"/>
</dbReference>
<comment type="subcellular location">
    <subcellularLocation>
        <location evidence="1">Cell membrane</location>
        <topology evidence="1">Multi-pass membrane protein</topology>
    </subcellularLocation>
</comment>
<dbReference type="CDD" id="cd06853">
    <property type="entry name" value="GT_WecA_like"/>
    <property type="match status" value="1"/>
</dbReference>
<feature type="transmembrane region" description="Helical" evidence="9">
    <location>
        <begin position="188"/>
        <end position="206"/>
    </location>
</feature>
<sequence length="389" mass="43277">MNREIMTQIILMVSTTFIFVACVTPFVKKIALHVGAVDMPNERKVHKKPMPRLGGLAIYLGFLLGYMCFGTHSAMMNSILISSFIIVLTGVVDDIKPLKASTKFIGQLIASAIIPLYGGILLQDVSAFGLYLNFGILSVPITIFFILGCINCINLIDGLDGLASGISSIYFLTIGIVATIQGKYGLDFVLTFVMLGSTLGFLLHNFNPASIFMGDSGSMFLGLIIAVIALLGFKNVTMSSLIIPLLVLAIPILDTLFAILRRMLKGEKISKPDKFHIHHQLLRRNFSQRQTVLIIYLIDLLFASASIIYVLKDATLGYIIYGILLAIILTFVFTTSIVFDNQTMKEKIKAFFRRKENVEVKEKPEKKTARKKKDIEELKKTRRTKKGHK</sequence>
<evidence type="ECO:0000256" key="5">
    <source>
        <dbReference type="ARBA" id="ARBA00022989"/>
    </source>
</evidence>
<keyword evidence="6 9" id="KW-0472">Membrane</keyword>
<comment type="caution">
    <text evidence="10">The sequence shown here is derived from an EMBL/GenBank/DDBJ whole genome shotgun (WGS) entry which is preliminary data.</text>
</comment>
<feature type="transmembrane region" description="Helical" evidence="9">
    <location>
        <begin position="293"/>
        <end position="312"/>
    </location>
</feature>
<feature type="transmembrane region" description="Helical" evidence="9">
    <location>
        <begin position="242"/>
        <end position="260"/>
    </location>
</feature>
<name>A0A9D1L3G9_9BACT</name>
<dbReference type="PANTHER" id="PTHR22926:SF3">
    <property type="entry name" value="UNDECAPRENYL-PHOSPHATE ALPHA-N-ACETYLGLUCOSAMINYL 1-PHOSPHATE TRANSFERASE"/>
    <property type="match status" value="1"/>
</dbReference>
<feature type="binding site" evidence="7">
    <location>
        <position position="154"/>
    </location>
    <ligand>
        <name>Mg(2+)</name>
        <dbReference type="ChEBI" id="CHEBI:18420"/>
    </ligand>
</feature>
<feature type="transmembrane region" description="Helical" evidence="9">
    <location>
        <begin position="6"/>
        <end position="28"/>
    </location>
</feature>
<dbReference type="GO" id="GO:0046872">
    <property type="term" value="F:metal ion binding"/>
    <property type="evidence" value="ECO:0007669"/>
    <property type="project" value="UniProtKB-KW"/>
</dbReference>
<dbReference type="InterPro" id="IPR000715">
    <property type="entry name" value="Glycosyl_transferase_4"/>
</dbReference>
<keyword evidence="2" id="KW-1003">Cell membrane</keyword>
<gene>
    <name evidence="10" type="ORF">IAD49_00150</name>
</gene>
<dbReference type="EMBL" id="DVML01000002">
    <property type="protein sequence ID" value="HIU21982.1"/>
    <property type="molecule type" value="Genomic_DNA"/>
</dbReference>
<dbReference type="PROSITE" id="PS51257">
    <property type="entry name" value="PROKAR_LIPOPROTEIN"/>
    <property type="match status" value="1"/>
</dbReference>
<feature type="transmembrane region" description="Helical" evidence="9">
    <location>
        <begin position="104"/>
        <end position="122"/>
    </location>
</feature>
<evidence type="ECO:0000256" key="4">
    <source>
        <dbReference type="ARBA" id="ARBA00022692"/>
    </source>
</evidence>
<evidence type="ECO:0000256" key="8">
    <source>
        <dbReference type="SAM" id="MobiDB-lite"/>
    </source>
</evidence>
<keyword evidence="5 9" id="KW-1133">Transmembrane helix</keyword>
<evidence type="ECO:0000256" key="7">
    <source>
        <dbReference type="PIRSR" id="PIRSR600715-1"/>
    </source>
</evidence>
<dbReference type="Proteomes" id="UP000824087">
    <property type="component" value="Unassembled WGS sequence"/>
</dbReference>
<feature type="transmembrane region" description="Helical" evidence="9">
    <location>
        <begin position="162"/>
        <end position="182"/>
    </location>
</feature>
<evidence type="ECO:0000313" key="11">
    <source>
        <dbReference type="Proteomes" id="UP000824087"/>
    </source>
</evidence>
<keyword evidence="4 9" id="KW-0812">Transmembrane</keyword>
<dbReference type="InterPro" id="IPR018480">
    <property type="entry name" value="PNAcMuramoyl-5peptid_Trfase_CS"/>
</dbReference>
<feature type="transmembrane region" description="Helical" evidence="9">
    <location>
        <begin position="318"/>
        <end position="339"/>
    </location>
</feature>
<feature type="binding site" evidence="7">
    <location>
        <position position="215"/>
    </location>
    <ligand>
        <name>Mg(2+)</name>
        <dbReference type="ChEBI" id="CHEBI:18420"/>
    </ligand>
</feature>